<dbReference type="EMBL" id="CP009888">
    <property type="protein sequence ID" value="AIY64237.1"/>
    <property type="molecule type" value="Genomic_DNA"/>
</dbReference>
<sequence>MLKTYKLVLAGQQIRLTKNDQQDAKLYINGQKQSLTKQSFKNRTNYLAKLEKLGDFIISQVTTKLGQEIRFYLKSAGQNQLLFKANA</sequence>
<dbReference type="RefSeq" id="WP_038638601.1">
    <property type="nucleotide sequence ID" value="NZ_CP009888.1"/>
</dbReference>
<protein>
    <submittedName>
        <fullName evidence="1">Uncharacterized protein</fullName>
    </submittedName>
</protein>
<dbReference type="AlphaFoldDB" id="A0A0A7EE01"/>
<dbReference type="KEGG" id="pseo:OM33_03025"/>
<keyword evidence="2" id="KW-1185">Reference proteome</keyword>
<evidence type="ECO:0000313" key="1">
    <source>
        <dbReference type="EMBL" id="AIY64237.1"/>
    </source>
</evidence>
<evidence type="ECO:0000313" key="2">
    <source>
        <dbReference type="Proteomes" id="UP000030341"/>
    </source>
</evidence>
<dbReference type="HOGENOM" id="CLU_2480985_0_0_6"/>
<proteinExistence type="predicted"/>
<name>A0A0A7EE01_9GAMM</name>
<dbReference type="Proteomes" id="UP000030341">
    <property type="component" value="Chromosome 1"/>
</dbReference>
<dbReference type="OrthoDB" id="9873988at2"/>
<gene>
    <name evidence="1" type="ORF">OM33_03025</name>
</gene>
<reference evidence="1 2" key="1">
    <citation type="submission" date="2014-11" db="EMBL/GenBank/DDBJ databases">
        <title>Complete Genome Sequence of Pseudoalteromonas sp. Strain OCN003 Isolated from Kaneohe Bay, Oahu, Hawaii.</title>
        <authorList>
            <person name="Beurmann S."/>
            <person name="Videau P."/>
            <person name="Ushijima B."/>
            <person name="Smith A.M."/>
            <person name="Aeby G.S."/>
            <person name="Callahan S.M."/>
            <person name="Belcaid M."/>
        </authorList>
    </citation>
    <scope>NUCLEOTIDE SEQUENCE [LARGE SCALE GENOMIC DNA]</scope>
    <source>
        <strain evidence="1 2">OCN003</strain>
    </source>
</reference>
<dbReference type="eggNOG" id="ENOG50340AV">
    <property type="taxonomic scope" value="Bacteria"/>
</dbReference>
<organism evidence="1 2">
    <name type="scientific">Pseudoalteromonas piratica</name>
    <dbReference type="NCBI Taxonomy" id="1348114"/>
    <lineage>
        <taxon>Bacteria</taxon>
        <taxon>Pseudomonadati</taxon>
        <taxon>Pseudomonadota</taxon>
        <taxon>Gammaproteobacteria</taxon>
        <taxon>Alteromonadales</taxon>
        <taxon>Pseudoalteromonadaceae</taxon>
        <taxon>Pseudoalteromonas</taxon>
    </lineage>
</organism>
<accession>A0A0A7EE01</accession>